<dbReference type="PANTHER" id="PTHR22715:SF0">
    <property type="entry name" value="TRANSFORMING GROWTH FACTOR BETA REGULATOR 1"/>
    <property type="match status" value="1"/>
</dbReference>
<feature type="region of interest" description="Disordered" evidence="3">
    <location>
        <begin position="998"/>
        <end position="1081"/>
    </location>
</feature>
<dbReference type="InterPro" id="IPR003889">
    <property type="entry name" value="FYrich_C"/>
</dbReference>
<dbReference type="Gene3D" id="3.40.50.10810">
    <property type="entry name" value="Tandem AAA-ATPase domain"/>
    <property type="match status" value="1"/>
</dbReference>
<dbReference type="STRING" id="5722.A2ET83"/>
<feature type="compositionally biased region" description="Basic residues" evidence="3">
    <location>
        <begin position="1606"/>
        <end position="1620"/>
    </location>
</feature>
<dbReference type="GO" id="GO:0005634">
    <property type="term" value="C:nucleus"/>
    <property type="evidence" value="ECO:0000318"/>
    <property type="project" value="GO_Central"/>
</dbReference>
<feature type="compositionally biased region" description="Basic and acidic residues" evidence="3">
    <location>
        <begin position="1124"/>
        <end position="1136"/>
    </location>
</feature>
<dbReference type="RefSeq" id="XP_001316359.1">
    <property type="nucleotide sequence ID" value="XM_001316324.1"/>
</dbReference>
<dbReference type="EMBL" id="DS113484">
    <property type="protein sequence ID" value="EAY04136.1"/>
    <property type="molecule type" value="Genomic_DNA"/>
</dbReference>
<evidence type="ECO:0000313" key="4">
    <source>
        <dbReference type="EMBL" id="EAY04136.1"/>
    </source>
</evidence>
<dbReference type="InterPro" id="IPR003888">
    <property type="entry name" value="FYrich_N"/>
</dbReference>
<dbReference type="Gene3D" id="3.30.160.360">
    <property type="match status" value="1"/>
</dbReference>
<feature type="compositionally biased region" description="Basic and acidic residues" evidence="3">
    <location>
        <begin position="1035"/>
        <end position="1059"/>
    </location>
</feature>
<dbReference type="InterPro" id="IPR027417">
    <property type="entry name" value="P-loop_NTPase"/>
</dbReference>
<proteinExistence type="predicted"/>
<dbReference type="Proteomes" id="UP000001542">
    <property type="component" value="Unassembled WGS sequence"/>
</dbReference>
<evidence type="ECO:0000313" key="5">
    <source>
        <dbReference type="Proteomes" id="UP000001542"/>
    </source>
</evidence>
<dbReference type="InterPro" id="IPR040092">
    <property type="entry name" value="TBRG1"/>
</dbReference>
<feature type="compositionally biased region" description="Basic and acidic residues" evidence="3">
    <location>
        <begin position="1385"/>
        <end position="1394"/>
    </location>
</feature>
<feature type="compositionally biased region" description="Polar residues" evidence="3">
    <location>
        <begin position="1440"/>
        <end position="1464"/>
    </location>
</feature>
<dbReference type="InterPro" id="IPR038718">
    <property type="entry name" value="SNF2-like_sf"/>
</dbReference>
<feature type="compositionally biased region" description="Polar residues" evidence="3">
    <location>
        <begin position="1015"/>
        <end position="1031"/>
    </location>
</feature>
<feature type="region of interest" description="Disordered" evidence="3">
    <location>
        <begin position="1211"/>
        <end position="1664"/>
    </location>
</feature>
<dbReference type="SMR" id="A2ET83"/>
<dbReference type="PROSITE" id="PS51543">
    <property type="entry name" value="FYRC"/>
    <property type="match status" value="1"/>
</dbReference>
<feature type="compositionally biased region" description="Basic and acidic residues" evidence="3">
    <location>
        <begin position="1535"/>
        <end position="1552"/>
    </location>
</feature>
<keyword evidence="2" id="KW-0539">Nucleus</keyword>
<dbReference type="PANTHER" id="PTHR22715">
    <property type="entry name" value="TRANSFORMING GROWTH FACTOR BETA REGULATED GENE 1"/>
    <property type="match status" value="1"/>
</dbReference>
<sequence>MDSEVESQISLQDIDAVLAQRGKKSQDLEYLVKLTNKAYKDSIWLRASELRKTQEGRNIIKMLNSEVPIPYDPDNYYDPSFNLIDRILEQTKDGYLVKWKNQPYTNTTIEKDIQPETLERYNYLQKCKYSRRNGYASRPQHVKSFENPNNNKLNLSPTQIVTLNTFISCFNYEKTIKITTRREISVPNVFLLFCEYLFNEFKIEGPFLAVLPPELLHEWDLILNDSNSLLSVLYSGTPENRDIMTKYLVSRDGSLRFHILITSHDIFSTDIKKFNPIKWAFAYIASNDKFDLNIVLRHSAVIDNFESFDHYSKNVYEYINLLEKFQHTNEISDSINDIKRRFQLFYPLYDNNVSEVDSTPTMKYILCPLTQEQKSCIINSTLNHLDNIRNNKFTILKNELQRICHHPYLVPGNEILLQMNYTTVSSKSRVIIDYIKESVKNHIKLAIVSEFTFFLDIIQDYLEENNLSWFRERVNEGINLINFRSFDFYTDIQKADLIIAVDIDIDITRTKGNKKIIRLISPSEKNWKFFTDEKICKEIVVNGLYQNPKEDISKEIDHLPSDKSFLSEIIDMNDFWDDITDLERIIFKPKPEITGKLSLRQRNQLIRSLFSFGWDNWDKLKEFCGFYISQENLKDLCQTILRKVLSLSSDKTPNKYELINQIVEQYDSKDSEQIEFSDVCTLMLKEASDELLSTFILIRQFNMFDIEDIKALPDIQISKDMTEKWWSKELSKSLLRAICQLGFRSFDYFGLIDDEKILQISQMTNDLSMIGGVAINLLTECQKHIKNDKFISYIFVSEKLKNQWKKSQIFSICNFLISYGVPLDDYDSLVKEFNFTRENGDRYEKENYEGLVGDILTNAQLKLQNEVYEKQAELIIHAINTMKDLCFIFNGQRSDDEVIYFINTIKKWQKMPKLFSFEIEVHLLKSLKEKGYIAIPEIIKEKEIVDCFGKVSPGPMLKMSRIAKRVSAIANQIRISVPPSAEQIEDFKVKRDKFLKENPPECRKRKQKPPKAIPQRNSKPKITQTPQQQAVLQIPREEDAKSEVFYEEKTIPNQEKIEEFQSSESTESKEDEPKLIKEEEETIENTQVIEEQKLEIVKQVDETPDTESAKKKRPKIKLTMNLSSEKKEEDKDEVSGKLAKEAKQYLESEIKEKISGIFQEELESKHVELIENFSEKLIESISVKLMEKIVAKSSENETIDIKEKKIKLRLKKTEEKQKNEPKSKEKFPNTNDNPKEGLRQKPKIIYIEDDGKSYSSNDDDDDEFEIPKELNQKISQHAKQKSKIVQKDVEAESSSTIKKSSQKKKKSSAKTSENKSKQRGKSTKNKTESPKKITIVYKEDDGKSYSSEGNDYSDDDFVDNSKPPQKKAMKIQKKNNSRQNNLKSISKEVQKSSSDEENFDSETSTKIKKRTNIEIVNNYKEEESSSGEENSYFEAYSDESPLQMTKNAPKSNSINRIQAVINENSSEDNDYSDVRVQSFRLKQKKSSPNTKNSGKAKKNSKIDIMEEESKETSKSNQKNVPHNTIGKGKTNKYQSKPDKGINRDDSSEEEKFRGKRKSNKKINMSDDYSPEEEISSKKRRPPPKKKMKILYDKDDDEEEQMEKPAKQKKRKQATKQKKQTNAKMKVLYDKTDDYDEDSEEKKMPKSKNRKVDTEESANSRSNKNNDAELPLIVSQTCKVLDLGKIVYDRPAFHTERYVFPAGFKSSRIFKSLVKPNETAEFISEIVDDGGETPVFRVSSDNIVYEGPTATQPWVQILKEVNRINGISGRSNSVSGPEMFALSHPIIRFLTISLPDAEKCSKLKRPELEKNN</sequence>
<dbReference type="GO" id="GO:0051726">
    <property type="term" value="P:regulation of cell cycle"/>
    <property type="evidence" value="ECO:0000318"/>
    <property type="project" value="GO_Central"/>
</dbReference>
<protein>
    <submittedName>
        <fullName evidence="4">F/Y-rich N-terminus family protein</fullName>
    </submittedName>
</protein>
<evidence type="ECO:0000256" key="1">
    <source>
        <dbReference type="ARBA" id="ARBA00004123"/>
    </source>
</evidence>
<dbReference type="OrthoDB" id="285793at2759"/>
<dbReference type="Pfam" id="PF05965">
    <property type="entry name" value="FYRC"/>
    <property type="match status" value="1"/>
</dbReference>
<organism evidence="4 5">
    <name type="scientific">Trichomonas vaginalis (strain ATCC PRA-98 / G3)</name>
    <dbReference type="NCBI Taxonomy" id="412133"/>
    <lineage>
        <taxon>Eukaryota</taxon>
        <taxon>Metamonada</taxon>
        <taxon>Parabasalia</taxon>
        <taxon>Trichomonadida</taxon>
        <taxon>Trichomonadidae</taxon>
        <taxon>Trichomonas</taxon>
    </lineage>
</organism>
<dbReference type="Pfam" id="PF05964">
    <property type="entry name" value="FYRN"/>
    <property type="match status" value="1"/>
</dbReference>
<dbReference type="Gene3D" id="3.40.50.300">
    <property type="entry name" value="P-loop containing nucleotide triphosphate hydrolases"/>
    <property type="match status" value="1"/>
</dbReference>
<evidence type="ECO:0000256" key="3">
    <source>
        <dbReference type="SAM" id="MobiDB-lite"/>
    </source>
</evidence>
<dbReference type="SMART" id="SM00541">
    <property type="entry name" value="FYRN"/>
    <property type="match status" value="1"/>
</dbReference>
<dbReference type="PROSITE" id="PS51542">
    <property type="entry name" value="FYRN"/>
    <property type="match status" value="1"/>
</dbReference>
<feature type="compositionally biased region" description="Basic residues" evidence="3">
    <location>
        <begin position="1364"/>
        <end position="1376"/>
    </location>
</feature>
<dbReference type="KEGG" id="tva:4761986"/>
<reference evidence="4" key="2">
    <citation type="journal article" date="2007" name="Science">
        <title>Draft genome sequence of the sexually transmitted pathogen Trichomonas vaginalis.</title>
        <authorList>
            <person name="Carlton J.M."/>
            <person name="Hirt R.P."/>
            <person name="Silva J.C."/>
            <person name="Delcher A.L."/>
            <person name="Schatz M."/>
            <person name="Zhao Q."/>
            <person name="Wortman J.R."/>
            <person name="Bidwell S.L."/>
            <person name="Alsmark U.C.M."/>
            <person name="Besteiro S."/>
            <person name="Sicheritz-Ponten T."/>
            <person name="Noel C.J."/>
            <person name="Dacks J.B."/>
            <person name="Foster P.G."/>
            <person name="Simillion C."/>
            <person name="Van de Peer Y."/>
            <person name="Miranda-Saavedra D."/>
            <person name="Barton G.J."/>
            <person name="Westrop G.D."/>
            <person name="Mueller S."/>
            <person name="Dessi D."/>
            <person name="Fiori P.L."/>
            <person name="Ren Q."/>
            <person name="Paulsen I."/>
            <person name="Zhang H."/>
            <person name="Bastida-Corcuera F.D."/>
            <person name="Simoes-Barbosa A."/>
            <person name="Brown M.T."/>
            <person name="Hayes R.D."/>
            <person name="Mukherjee M."/>
            <person name="Okumura C.Y."/>
            <person name="Schneider R."/>
            <person name="Smith A.J."/>
            <person name="Vanacova S."/>
            <person name="Villalvazo M."/>
            <person name="Haas B.J."/>
            <person name="Pertea M."/>
            <person name="Feldblyum T.V."/>
            <person name="Utterback T.R."/>
            <person name="Shu C.L."/>
            <person name="Osoegawa K."/>
            <person name="de Jong P.J."/>
            <person name="Hrdy I."/>
            <person name="Horvathova L."/>
            <person name="Zubacova Z."/>
            <person name="Dolezal P."/>
            <person name="Malik S.B."/>
            <person name="Logsdon J.M. Jr."/>
            <person name="Henze K."/>
            <person name="Gupta A."/>
            <person name="Wang C.C."/>
            <person name="Dunne R.L."/>
            <person name="Upcroft J.A."/>
            <person name="Upcroft P."/>
            <person name="White O."/>
            <person name="Salzberg S.L."/>
            <person name="Tang P."/>
            <person name="Chiu C.-H."/>
            <person name="Lee Y.-S."/>
            <person name="Embley T.M."/>
            <person name="Coombs G.H."/>
            <person name="Mottram J.C."/>
            <person name="Tachezy J."/>
            <person name="Fraser-Liggett C.M."/>
            <person name="Johnson P.J."/>
        </authorList>
    </citation>
    <scope>NUCLEOTIDE SEQUENCE [LARGE SCALE GENOMIC DNA]</scope>
    <source>
        <strain evidence="4">G3</strain>
    </source>
</reference>
<dbReference type="eggNOG" id="KOG0384">
    <property type="taxonomic scope" value="Eukaryota"/>
</dbReference>
<feature type="compositionally biased region" description="Basic and acidic residues" evidence="3">
    <location>
        <begin position="1639"/>
        <end position="1653"/>
    </location>
</feature>
<reference evidence="4" key="1">
    <citation type="submission" date="2006-10" db="EMBL/GenBank/DDBJ databases">
        <authorList>
            <person name="Amadeo P."/>
            <person name="Zhao Q."/>
            <person name="Wortman J."/>
            <person name="Fraser-Liggett C."/>
            <person name="Carlton J."/>
        </authorList>
    </citation>
    <scope>NUCLEOTIDE SEQUENCE</scope>
    <source>
        <strain evidence="4">G3</strain>
    </source>
</reference>
<comment type="subcellular location">
    <subcellularLocation>
        <location evidence="1">Nucleus</location>
    </subcellularLocation>
</comment>
<keyword evidence="5" id="KW-1185">Reference proteome</keyword>
<feature type="compositionally biased region" description="Basic and acidic residues" evidence="3">
    <location>
        <begin position="1325"/>
        <end position="1343"/>
    </location>
</feature>
<dbReference type="eggNOG" id="KOG4443">
    <property type="taxonomic scope" value="Eukaryota"/>
</dbReference>
<feature type="compositionally biased region" description="Basic and acidic residues" evidence="3">
    <location>
        <begin position="1066"/>
        <end position="1077"/>
    </location>
</feature>
<evidence type="ECO:0000256" key="2">
    <source>
        <dbReference type="ARBA" id="ARBA00023242"/>
    </source>
</evidence>
<dbReference type="InParanoid" id="A2ET83"/>
<accession>A2ET83</accession>
<gene>
    <name evidence="4" type="ORF">TVAG_125760</name>
</gene>
<feature type="region of interest" description="Disordered" evidence="3">
    <location>
        <begin position="1099"/>
        <end position="1136"/>
    </location>
</feature>
<feature type="compositionally biased region" description="Basic and acidic residues" evidence="3">
    <location>
        <begin position="1211"/>
        <end position="1239"/>
    </location>
</feature>
<name>A2ET83_TRIV3</name>
<dbReference type="VEuPathDB" id="TrichDB:TVAG_125760"/>
<dbReference type="VEuPathDB" id="TrichDB:TVAGG3_0189840"/>
<feature type="compositionally biased region" description="Basic residues" evidence="3">
    <location>
        <begin position="1577"/>
        <end position="1588"/>
    </location>
</feature>